<keyword evidence="2" id="KW-1185">Reference proteome</keyword>
<sequence length="150" mass="16549">MRSTKIIVLQLKQIIYTVLFVIVGICLILLLIYMLGNKNDTKAPVMATYVPGVYTSSIVIENQPVNVEVVVDKNHINSINLTNLDSAIATLNPALVPTLNDLEIQLVNDTSFDNLSIKTDTKYTSSLLLGAIEKALDKAKPEDVHNNKKK</sequence>
<gene>
    <name evidence="1" type="ORF">AN2V17_29930</name>
</gene>
<accession>A0ACB5UMJ4</accession>
<name>A0ACB5UMJ4_9FIRM</name>
<reference evidence="1" key="1">
    <citation type="submission" date="2023-09" db="EMBL/GenBank/DDBJ databases">
        <title>Vallitalea sediminicola and Vallitalea maricola sp. nov., anaerobic bacteria isolated from marine sediment.</title>
        <authorList>
            <person name="Hirano S."/>
            <person name="Maeda A."/>
            <person name="Terahara T."/>
            <person name="Mori K."/>
            <person name="Hamada M."/>
            <person name="Matsumoto R."/>
            <person name="Kobayashi T."/>
        </authorList>
    </citation>
    <scope>NUCLEOTIDE SEQUENCE</scope>
    <source>
        <strain evidence="1">AN17-2</strain>
    </source>
</reference>
<evidence type="ECO:0000313" key="2">
    <source>
        <dbReference type="Proteomes" id="UP001374599"/>
    </source>
</evidence>
<protein>
    <submittedName>
        <fullName evidence="1">Uncharacterized protein</fullName>
    </submittedName>
</protein>
<comment type="caution">
    <text evidence="1">The sequence shown here is derived from an EMBL/GenBank/DDBJ whole genome shotgun (WGS) entry which is preliminary data.</text>
</comment>
<dbReference type="Proteomes" id="UP001374599">
    <property type="component" value="Unassembled WGS sequence"/>
</dbReference>
<organism evidence="1 2">
    <name type="scientific">Vallitalea maricola</name>
    <dbReference type="NCBI Taxonomy" id="3074433"/>
    <lineage>
        <taxon>Bacteria</taxon>
        <taxon>Bacillati</taxon>
        <taxon>Bacillota</taxon>
        <taxon>Clostridia</taxon>
        <taxon>Lachnospirales</taxon>
        <taxon>Vallitaleaceae</taxon>
        <taxon>Vallitalea</taxon>
    </lineage>
</organism>
<proteinExistence type="predicted"/>
<dbReference type="EMBL" id="BTPU01000051">
    <property type="protein sequence ID" value="GMQ63758.1"/>
    <property type="molecule type" value="Genomic_DNA"/>
</dbReference>
<evidence type="ECO:0000313" key="1">
    <source>
        <dbReference type="EMBL" id="GMQ63758.1"/>
    </source>
</evidence>